<gene>
    <name evidence="13" type="ORF">B456_005G168200</name>
</gene>
<keyword evidence="5" id="KW-0812">Transmembrane</keyword>
<keyword evidence="3" id="KW-1003">Cell membrane</keyword>
<keyword evidence="10" id="KW-0675">Receptor</keyword>
<dbReference type="PANTHER" id="PTHR48063">
    <property type="entry name" value="LRR RECEPTOR-LIKE KINASE"/>
    <property type="match status" value="1"/>
</dbReference>
<comment type="similarity">
    <text evidence="2">Belongs to the RLP family.</text>
</comment>
<evidence type="ECO:0000313" key="13">
    <source>
        <dbReference type="EMBL" id="KJB30927.1"/>
    </source>
</evidence>
<dbReference type="OMA" id="RNWENTE"/>
<comment type="subcellular location">
    <subcellularLocation>
        <location evidence="1">Cell membrane</location>
        <topology evidence="1">Single-pass type I membrane protein</topology>
    </subcellularLocation>
</comment>
<dbReference type="InterPro" id="IPR001611">
    <property type="entry name" value="Leu-rich_rpt"/>
</dbReference>
<evidence type="ECO:0000256" key="7">
    <source>
        <dbReference type="ARBA" id="ARBA00022737"/>
    </source>
</evidence>
<evidence type="ECO:0000313" key="14">
    <source>
        <dbReference type="Proteomes" id="UP000032304"/>
    </source>
</evidence>
<dbReference type="Gene3D" id="3.80.10.10">
    <property type="entry name" value="Ribonuclease Inhibitor"/>
    <property type="match status" value="2"/>
</dbReference>
<dbReference type="Pfam" id="PF00560">
    <property type="entry name" value="LRR_1"/>
    <property type="match status" value="6"/>
</dbReference>
<evidence type="ECO:0000256" key="8">
    <source>
        <dbReference type="ARBA" id="ARBA00022989"/>
    </source>
</evidence>
<dbReference type="FunFam" id="3.80.10.10:FF:000383">
    <property type="entry name" value="Leucine-rich repeat receptor protein kinase EMS1"/>
    <property type="match status" value="1"/>
</dbReference>
<evidence type="ECO:0000256" key="2">
    <source>
        <dbReference type="ARBA" id="ARBA00009592"/>
    </source>
</evidence>
<keyword evidence="9" id="KW-0472">Membrane</keyword>
<evidence type="ECO:0008006" key="15">
    <source>
        <dbReference type="Google" id="ProtNLM"/>
    </source>
</evidence>
<evidence type="ECO:0000256" key="4">
    <source>
        <dbReference type="ARBA" id="ARBA00022614"/>
    </source>
</evidence>
<accession>A0A0D2NE49</accession>
<sequence>MATRRTSTQILLLSILLLTKSNFLEAAESNTDSRNVVCIERERKALLEFRKGLKDPSGGFRLGNTTGNILKLDLKTIDVSSSFGQSEALNNRTCLGGMLNPSLLNLKYLSYLDMSGNNFQGIPIPEFIGSLKNLRYLDLSEASFNGEVPHSLGNLSYLEYLDLSMYGSYPLQLWASAMNLSRANNWFEAVNMLLSLTTLYLSSCELNGLPESLTVNFTLLSTLDLSYNNFSTWIPRWLFNITTLQRVNLYECGLKGSIREGFIDALGGCSNNTLPDLDLSSDNLQGNLLDSLGKLKYLRFTSMWSIGNLSSLTILDLSFNSMNATVLQNIGQLTRIITENHFWNLSRLYRFASSSISKSVIFNLSRDWVPSYSLSEITVSNCQPGPGFPTWLRTQVELSQLTLSVAGISDMIPVWFWNLTSSLWWVDLSDNQFRGKLPGSVSFGYNIGAWHLSLRNNLFCGPVPSNIGQKMSKVINLDLSRNFLNGSIPASINQMETLSFLDLSSNCLSRTILRKLQGLRKLEILDLSKNNLLGDVTSSLCALPSLIFLKLSCNNLSGELFSVLKNCSGLLSIDLGENRFSGTIPDLCEFHNLHIIGLAQNNLSGTIPKCLGHLEAFTYLGPYSYELPSTQHIRFLQHVEIVSKGNVIDLSSNDLKGDIPDHITELSALVTLNLSWNHLSGNIPENIGNLQRLESSIPASMISMTLLNHLNLSFNKLSRQIPTGNRFQTFNDPSIHQENPELCGPPL</sequence>
<dbReference type="SUPFAM" id="SSF52047">
    <property type="entry name" value="RNI-like"/>
    <property type="match status" value="1"/>
</dbReference>
<dbReference type="InterPro" id="IPR032675">
    <property type="entry name" value="LRR_dom_sf"/>
</dbReference>
<evidence type="ECO:0000256" key="3">
    <source>
        <dbReference type="ARBA" id="ARBA00022475"/>
    </source>
</evidence>
<dbReference type="Proteomes" id="UP000032304">
    <property type="component" value="Chromosome 5"/>
</dbReference>
<dbReference type="AlphaFoldDB" id="A0A0D2NE49"/>
<dbReference type="InterPro" id="IPR046956">
    <property type="entry name" value="RLP23-like"/>
</dbReference>
<keyword evidence="8" id="KW-1133">Transmembrane helix</keyword>
<evidence type="ECO:0000256" key="5">
    <source>
        <dbReference type="ARBA" id="ARBA00022692"/>
    </source>
</evidence>
<dbReference type="PANTHER" id="PTHR48063:SF90">
    <property type="entry name" value="OS11G0565920 PROTEIN"/>
    <property type="match status" value="1"/>
</dbReference>
<feature type="signal peptide" evidence="12">
    <location>
        <begin position="1"/>
        <end position="26"/>
    </location>
</feature>
<evidence type="ECO:0000256" key="10">
    <source>
        <dbReference type="ARBA" id="ARBA00023170"/>
    </source>
</evidence>
<evidence type="ECO:0000256" key="6">
    <source>
        <dbReference type="ARBA" id="ARBA00022729"/>
    </source>
</evidence>
<evidence type="ECO:0000256" key="1">
    <source>
        <dbReference type="ARBA" id="ARBA00004251"/>
    </source>
</evidence>
<evidence type="ECO:0000256" key="12">
    <source>
        <dbReference type="SAM" id="SignalP"/>
    </source>
</evidence>
<keyword evidence="14" id="KW-1185">Reference proteome</keyword>
<dbReference type="eggNOG" id="KOG0619">
    <property type="taxonomic scope" value="Eukaryota"/>
</dbReference>
<dbReference type="PRINTS" id="PR00019">
    <property type="entry name" value="LEURICHRPT"/>
</dbReference>
<evidence type="ECO:0000256" key="9">
    <source>
        <dbReference type="ARBA" id="ARBA00023136"/>
    </source>
</evidence>
<keyword evidence="7" id="KW-0677">Repeat</keyword>
<dbReference type="GO" id="GO:0005886">
    <property type="term" value="C:plasma membrane"/>
    <property type="evidence" value="ECO:0007669"/>
    <property type="project" value="UniProtKB-SubCell"/>
</dbReference>
<dbReference type="SUPFAM" id="SSF52058">
    <property type="entry name" value="L domain-like"/>
    <property type="match status" value="1"/>
</dbReference>
<keyword evidence="4" id="KW-0433">Leucine-rich repeat</keyword>
<keyword evidence="6 12" id="KW-0732">Signal</keyword>
<evidence type="ECO:0000256" key="11">
    <source>
        <dbReference type="ARBA" id="ARBA00023180"/>
    </source>
</evidence>
<keyword evidence="11" id="KW-0325">Glycoprotein</keyword>
<feature type="chain" id="PRO_5002247986" description="Leucine-rich repeat-containing N-terminal plant-type domain-containing protein" evidence="12">
    <location>
        <begin position="27"/>
        <end position="747"/>
    </location>
</feature>
<organism evidence="13 14">
    <name type="scientific">Gossypium raimondii</name>
    <name type="common">Peruvian cotton</name>
    <name type="synonym">Gossypium klotzschianum subsp. raimondii</name>
    <dbReference type="NCBI Taxonomy" id="29730"/>
    <lineage>
        <taxon>Eukaryota</taxon>
        <taxon>Viridiplantae</taxon>
        <taxon>Streptophyta</taxon>
        <taxon>Embryophyta</taxon>
        <taxon>Tracheophyta</taxon>
        <taxon>Spermatophyta</taxon>
        <taxon>Magnoliopsida</taxon>
        <taxon>eudicotyledons</taxon>
        <taxon>Gunneridae</taxon>
        <taxon>Pentapetalae</taxon>
        <taxon>rosids</taxon>
        <taxon>malvids</taxon>
        <taxon>Malvales</taxon>
        <taxon>Malvaceae</taxon>
        <taxon>Malvoideae</taxon>
        <taxon>Gossypium</taxon>
    </lineage>
</organism>
<name>A0A0D2NE49_GOSRA</name>
<protein>
    <recommendedName>
        <fullName evidence="15">Leucine-rich repeat-containing N-terminal plant-type domain-containing protein</fullName>
    </recommendedName>
</protein>
<dbReference type="InterPro" id="IPR003591">
    <property type="entry name" value="Leu-rich_rpt_typical-subtyp"/>
</dbReference>
<dbReference type="Gramene" id="KJB30927">
    <property type="protein sequence ID" value="KJB30927"/>
    <property type="gene ID" value="B456_005G168200"/>
</dbReference>
<reference evidence="13 14" key="1">
    <citation type="journal article" date="2012" name="Nature">
        <title>Repeated polyploidization of Gossypium genomes and the evolution of spinnable cotton fibres.</title>
        <authorList>
            <person name="Paterson A.H."/>
            <person name="Wendel J.F."/>
            <person name="Gundlach H."/>
            <person name="Guo H."/>
            <person name="Jenkins J."/>
            <person name="Jin D."/>
            <person name="Llewellyn D."/>
            <person name="Showmaker K.C."/>
            <person name="Shu S."/>
            <person name="Udall J."/>
            <person name="Yoo M.J."/>
            <person name="Byers R."/>
            <person name="Chen W."/>
            <person name="Doron-Faigenboim A."/>
            <person name="Duke M.V."/>
            <person name="Gong L."/>
            <person name="Grimwood J."/>
            <person name="Grover C."/>
            <person name="Grupp K."/>
            <person name="Hu G."/>
            <person name="Lee T.H."/>
            <person name="Li J."/>
            <person name="Lin L."/>
            <person name="Liu T."/>
            <person name="Marler B.S."/>
            <person name="Page J.T."/>
            <person name="Roberts A.W."/>
            <person name="Romanel E."/>
            <person name="Sanders W.S."/>
            <person name="Szadkowski E."/>
            <person name="Tan X."/>
            <person name="Tang H."/>
            <person name="Xu C."/>
            <person name="Wang J."/>
            <person name="Wang Z."/>
            <person name="Zhang D."/>
            <person name="Zhang L."/>
            <person name="Ashrafi H."/>
            <person name="Bedon F."/>
            <person name="Bowers J.E."/>
            <person name="Brubaker C.L."/>
            <person name="Chee P.W."/>
            <person name="Das S."/>
            <person name="Gingle A.R."/>
            <person name="Haigler C.H."/>
            <person name="Harker D."/>
            <person name="Hoffmann L.V."/>
            <person name="Hovav R."/>
            <person name="Jones D.C."/>
            <person name="Lemke C."/>
            <person name="Mansoor S."/>
            <person name="ur Rahman M."/>
            <person name="Rainville L.N."/>
            <person name="Rambani A."/>
            <person name="Reddy U.K."/>
            <person name="Rong J.K."/>
            <person name="Saranga Y."/>
            <person name="Scheffler B.E."/>
            <person name="Scheffler J.A."/>
            <person name="Stelly D.M."/>
            <person name="Triplett B.A."/>
            <person name="Van Deynze A."/>
            <person name="Vaslin M.F."/>
            <person name="Waghmare V.N."/>
            <person name="Walford S.A."/>
            <person name="Wright R.J."/>
            <person name="Zaki E.A."/>
            <person name="Zhang T."/>
            <person name="Dennis E.S."/>
            <person name="Mayer K.F."/>
            <person name="Peterson D.G."/>
            <person name="Rokhsar D.S."/>
            <person name="Wang X."/>
            <person name="Schmutz J."/>
        </authorList>
    </citation>
    <scope>NUCLEOTIDE SEQUENCE [LARGE SCALE GENOMIC DNA]</scope>
</reference>
<dbReference type="SMART" id="SM00369">
    <property type="entry name" value="LRR_TYP"/>
    <property type="match status" value="8"/>
</dbReference>
<dbReference type="EMBL" id="CM001744">
    <property type="protein sequence ID" value="KJB30927.1"/>
    <property type="molecule type" value="Genomic_DNA"/>
</dbReference>
<dbReference type="STRING" id="29730.A0A0D2NE49"/>
<proteinExistence type="inferred from homology"/>